<reference evidence="1" key="1">
    <citation type="submission" date="2019-11" db="EMBL/GenBank/DDBJ databases">
        <authorList>
            <person name="Feng L."/>
        </authorList>
    </citation>
    <scope>NUCLEOTIDE SEQUENCE</scope>
    <source>
        <strain evidence="1">LrhamnosusLFYP97</strain>
    </source>
</reference>
<dbReference type="GO" id="GO:0016853">
    <property type="term" value="F:isomerase activity"/>
    <property type="evidence" value="ECO:0007669"/>
    <property type="project" value="InterPro"/>
</dbReference>
<dbReference type="SUPFAM" id="SSF102546">
    <property type="entry name" value="RbsD-like"/>
    <property type="match status" value="1"/>
</dbReference>
<gene>
    <name evidence="1" type="primary">rbsD</name>
    <name evidence="1" type="ORF">LRLFYP97_00401</name>
</gene>
<name>A0A6N2XWU1_LACRH</name>
<organism evidence="1">
    <name type="scientific">Lacticaseibacillus rhamnosus</name>
    <name type="common">Lactobacillus rhamnosus</name>
    <dbReference type="NCBI Taxonomy" id="47715"/>
    <lineage>
        <taxon>Bacteria</taxon>
        <taxon>Bacillati</taxon>
        <taxon>Bacillota</taxon>
        <taxon>Bacilli</taxon>
        <taxon>Lactobacillales</taxon>
        <taxon>Lactobacillaceae</taxon>
        <taxon>Lacticaseibacillus</taxon>
    </lineage>
</organism>
<dbReference type="GO" id="GO:0048029">
    <property type="term" value="F:monosaccharide binding"/>
    <property type="evidence" value="ECO:0007669"/>
    <property type="project" value="InterPro"/>
</dbReference>
<sequence length="44" mass="4803">MKKGTVINTQLSQVIADMGHFDGKTIKKNIESPLSLVTTEDANK</sequence>
<dbReference type="AlphaFoldDB" id="A0A6N2XWU1"/>
<proteinExistence type="predicted"/>
<accession>A0A6N2XWU1</accession>
<dbReference type="InterPro" id="IPR023750">
    <property type="entry name" value="RbsD-like_sf"/>
</dbReference>
<protein>
    <submittedName>
        <fullName evidence="1">D-ribose pyranase</fullName>
    </submittedName>
</protein>
<dbReference type="GO" id="GO:0005996">
    <property type="term" value="P:monosaccharide metabolic process"/>
    <property type="evidence" value="ECO:0007669"/>
    <property type="project" value="InterPro"/>
</dbReference>
<evidence type="ECO:0000313" key="1">
    <source>
        <dbReference type="EMBL" id="VYT58287.1"/>
    </source>
</evidence>
<dbReference type="EMBL" id="CACRTK010000010">
    <property type="protein sequence ID" value="VYT58287.1"/>
    <property type="molecule type" value="Genomic_DNA"/>
</dbReference>